<dbReference type="Gene3D" id="1.10.510.10">
    <property type="entry name" value="Transferase(Phosphotransferase) domain 1"/>
    <property type="match status" value="1"/>
</dbReference>
<dbReference type="PROSITE" id="PS50011">
    <property type="entry name" value="PROTEIN_KINASE_DOM"/>
    <property type="match status" value="1"/>
</dbReference>
<accession>A0A164VAK2</accession>
<dbReference type="GO" id="GO:0005524">
    <property type="term" value="F:ATP binding"/>
    <property type="evidence" value="ECO:0007669"/>
    <property type="project" value="InterPro"/>
</dbReference>
<feature type="region of interest" description="Disordered" evidence="1">
    <location>
        <begin position="65"/>
        <end position="85"/>
    </location>
</feature>
<proteinExistence type="predicted"/>
<sequence>MSREVLIWYRRAARKDPNAVPRPQVDDACYNPPNPEKETLLNYIDRPPKLRKLRLQKVTCLDHSMQGSSSDARSSIDHHPPNPQRTRVFRASAQWETSPHDRLVVLKILPAADPTSTDIYAYDQFEHEAACYARLRKAGLCDAGYVPHCYGWYQFPSSWATQPSFAPLAAHPRMADVVESKTPPRAILIEYLRDASPVSPWNITVDIAHEALRRLTEIHSIGILHSDVFPRNLLITGRGLPVWIDFGVSSITPVDYQVRRDTQADEYDTLRFTDWTRPDT</sequence>
<evidence type="ECO:0000259" key="2">
    <source>
        <dbReference type="PROSITE" id="PS50011"/>
    </source>
</evidence>
<dbReference type="OrthoDB" id="2521594at2759"/>
<organism evidence="3 4">
    <name type="scientific">Sistotremastrum niveocremeum HHB9708</name>
    <dbReference type="NCBI Taxonomy" id="1314777"/>
    <lineage>
        <taxon>Eukaryota</taxon>
        <taxon>Fungi</taxon>
        <taxon>Dikarya</taxon>
        <taxon>Basidiomycota</taxon>
        <taxon>Agaricomycotina</taxon>
        <taxon>Agaricomycetes</taxon>
        <taxon>Sistotremastrales</taxon>
        <taxon>Sistotremastraceae</taxon>
        <taxon>Sertulicium</taxon>
        <taxon>Sertulicium niveocremeum</taxon>
    </lineage>
</organism>
<name>A0A164VAK2_9AGAM</name>
<evidence type="ECO:0000256" key="1">
    <source>
        <dbReference type="SAM" id="MobiDB-lite"/>
    </source>
</evidence>
<keyword evidence="4" id="KW-1185">Reference proteome</keyword>
<dbReference type="Proteomes" id="UP000076722">
    <property type="component" value="Unassembled WGS sequence"/>
</dbReference>
<dbReference type="STRING" id="1314777.A0A164VAK2"/>
<dbReference type="SUPFAM" id="SSF56112">
    <property type="entry name" value="Protein kinase-like (PK-like)"/>
    <property type="match status" value="1"/>
</dbReference>
<dbReference type="InterPro" id="IPR011009">
    <property type="entry name" value="Kinase-like_dom_sf"/>
</dbReference>
<dbReference type="InterPro" id="IPR000719">
    <property type="entry name" value="Prot_kinase_dom"/>
</dbReference>
<evidence type="ECO:0000313" key="4">
    <source>
        <dbReference type="Proteomes" id="UP000076722"/>
    </source>
</evidence>
<protein>
    <recommendedName>
        <fullName evidence="2">Protein kinase domain-containing protein</fullName>
    </recommendedName>
</protein>
<dbReference type="AlphaFoldDB" id="A0A164VAK2"/>
<reference evidence="3 4" key="1">
    <citation type="journal article" date="2016" name="Mol. Biol. Evol.">
        <title>Comparative Genomics of Early-Diverging Mushroom-Forming Fungi Provides Insights into the Origins of Lignocellulose Decay Capabilities.</title>
        <authorList>
            <person name="Nagy L.G."/>
            <person name="Riley R."/>
            <person name="Tritt A."/>
            <person name="Adam C."/>
            <person name="Daum C."/>
            <person name="Floudas D."/>
            <person name="Sun H."/>
            <person name="Yadav J.S."/>
            <person name="Pangilinan J."/>
            <person name="Larsson K.H."/>
            <person name="Matsuura K."/>
            <person name="Barry K."/>
            <person name="Labutti K."/>
            <person name="Kuo R."/>
            <person name="Ohm R.A."/>
            <person name="Bhattacharya S.S."/>
            <person name="Shirouzu T."/>
            <person name="Yoshinaga Y."/>
            <person name="Martin F.M."/>
            <person name="Grigoriev I.V."/>
            <person name="Hibbett D.S."/>
        </authorList>
    </citation>
    <scope>NUCLEOTIDE SEQUENCE [LARGE SCALE GENOMIC DNA]</scope>
    <source>
        <strain evidence="3 4">HHB9708</strain>
    </source>
</reference>
<gene>
    <name evidence="3" type="ORF">SISNIDRAFT_484940</name>
</gene>
<dbReference type="GO" id="GO:0004672">
    <property type="term" value="F:protein kinase activity"/>
    <property type="evidence" value="ECO:0007669"/>
    <property type="project" value="InterPro"/>
</dbReference>
<evidence type="ECO:0000313" key="3">
    <source>
        <dbReference type="EMBL" id="KZS93977.1"/>
    </source>
</evidence>
<dbReference type="EMBL" id="KV419405">
    <property type="protein sequence ID" value="KZS93977.1"/>
    <property type="molecule type" value="Genomic_DNA"/>
</dbReference>
<feature type="domain" description="Protein kinase" evidence="2">
    <location>
        <begin position="58"/>
        <end position="280"/>
    </location>
</feature>